<evidence type="ECO:0000313" key="3">
    <source>
        <dbReference type="Proteomes" id="UP001474120"/>
    </source>
</evidence>
<accession>A0ABU9L466</accession>
<dbReference type="RefSeq" id="WP_342161395.1">
    <property type="nucleotide sequence ID" value="NZ_JBCDNA010000003.1"/>
</dbReference>
<gene>
    <name evidence="2" type="primary">tsaB</name>
    <name evidence="2" type="ORF">AABB81_15110</name>
</gene>
<keyword evidence="3" id="KW-1185">Reference proteome</keyword>
<dbReference type="Proteomes" id="UP001474120">
    <property type="component" value="Unassembled WGS sequence"/>
</dbReference>
<dbReference type="GO" id="GO:0061711">
    <property type="term" value="F:tRNA N(6)-L-threonylcarbamoyladenine synthase activity"/>
    <property type="evidence" value="ECO:0007669"/>
    <property type="project" value="UniProtKB-EC"/>
</dbReference>
<dbReference type="InterPro" id="IPR022496">
    <property type="entry name" value="T6A_TsaB"/>
</dbReference>
<dbReference type="SUPFAM" id="SSF53067">
    <property type="entry name" value="Actin-like ATPase domain"/>
    <property type="match status" value="2"/>
</dbReference>
<protein>
    <submittedName>
        <fullName evidence="2">tRNA (Adenosine(37)-N6)-threonylcarbamoyltransferase complex dimerization subunit type 1 TsaB</fullName>
        <ecNumber evidence="2">2.3.1.234</ecNumber>
    </submittedName>
</protein>
<organism evidence="2 3">
    <name type="scientific">Lutimonas vermicola</name>
    <dbReference type="NCBI Taxonomy" id="414288"/>
    <lineage>
        <taxon>Bacteria</taxon>
        <taxon>Pseudomonadati</taxon>
        <taxon>Bacteroidota</taxon>
        <taxon>Flavobacteriia</taxon>
        <taxon>Flavobacteriales</taxon>
        <taxon>Flavobacteriaceae</taxon>
        <taxon>Lutimonas</taxon>
    </lineage>
</organism>
<dbReference type="Gene3D" id="3.30.420.40">
    <property type="match status" value="2"/>
</dbReference>
<dbReference type="NCBIfam" id="TIGR03725">
    <property type="entry name" value="T6A_YeaZ"/>
    <property type="match status" value="1"/>
</dbReference>
<keyword evidence="2" id="KW-0012">Acyltransferase</keyword>
<dbReference type="PANTHER" id="PTHR11735:SF11">
    <property type="entry name" value="TRNA THREONYLCARBAMOYLADENOSINE BIOSYNTHESIS PROTEIN TSAB"/>
    <property type="match status" value="1"/>
</dbReference>
<comment type="caution">
    <text evidence="2">The sequence shown here is derived from an EMBL/GenBank/DDBJ whole genome shotgun (WGS) entry which is preliminary data.</text>
</comment>
<dbReference type="CDD" id="cd24032">
    <property type="entry name" value="ASKHA_NBD_TsaB"/>
    <property type="match status" value="1"/>
</dbReference>
<name>A0ABU9L466_9FLAO</name>
<feature type="domain" description="Gcp-like" evidence="1">
    <location>
        <begin position="36"/>
        <end position="146"/>
    </location>
</feature>
<evidence type="ECO:0000313" key="2">
    <source>
        <dbReference type="EMBL" id="MEL4457234.1"/>
    </source>
</evidence>
<evidence type="ECO:0000259" key="1">
    <source>
        <dbReference type="Pfam" id="PF00814"/>
    </source>
</evidence>
<dbReference type="EC" id="2.3.1.234" evidence="2"/>
<dbReference type="InterPro" id="IPR043129">
    <property type="entry name" value="ATPase_NBD"/>
</dbReference>
<sequence length="231" mass="25675">MGIILNIETATKNCSVSVSKNEEILSLKELNEGKFSHSEKLHSFILEVIDNAGLSMDDLDAVAVSKGPGSYTGLRIGVSAAKGLCYALNKPLISVPTLENIALQISLKEDELAVPLLDARRMEVYSAVYDKDHRQIRATKAEIISETSFQGFLKKGIVYFAGDGAEKCKEVIRHENARFLSSVYPSSREMSIIAARKFKSEDFEDVAYFEPFYLKDFVAGKPKNYFKTASR</sequence>
<dbReference type="Pfam" id="PF00814">
    <property type="entry name" value="TsaD"/>
    <property type="match status" value="1"/>
</dbReference>
<dbReference type="EMBL" id="JBCDNA010000003">
    <property type="protein sequence ID" value="MEL4457234.1"/>
    <property type="molecule type" value="Genomic_DNA"/>
</dbReference>
<dbReference type="PANTHER" id="PTHR11735">
    <property type="entry name" value="TRNA N6-ADENOSINE THREONYLCARBAMOYLTRANSFERASE"/>
    <property type="match status" value="1"/>
</dbReference>
<dbReference type="InterPro" id="IPR000905">
    <property type="entry name" value="Gcp-like_dom"/>
</dbReference>
<reference evidence="2 3" key="1">
    <citation type="submission" date="2024-04" db="EMBL/GenBank/DDBJ databases">
        <title>whole genome sequencing of Lutimonas vermicola strain IMCC1616.</title>
        <authorList>
            <person name="Bae S.S."/>
        </authorList>
    </citation>
    <scope>NUCLEOTIDE SEQUENCE [LARGE SCALE GENOMIC DNA]</scope>
    <source>
        <strain evidence="2 3">IMCC1616</strain>
    </source>
</reference>
<proteinExistence type="predicted"/>
<keyword evidence="2" id="KW-0808">Transferase</keyword>